<proteinExistence type="predicted"/>
<evidence type="ECO:0000313" key="1">
    <source>
        <dbReference type="EMBL" id="CAB4596255.1"/>
    </source>
</evidence>
<evidence type="ECO:0000313" key="2">
    <source>
        <dbReference type="EMBL" id="CAB4747928.1"/>
    </source>
</evidence>
<protein>
    <submittedName>
        <fullName evidence="1">Unannotated protein</fullName>
    </submittedName>
</protein>
<dbReference type="AlphaFoldDB" id="A0A6J6GAT6"/>
<dbReference type="Pfam" id="PF07751">
    <property type="entry name" value="Abi_2"/>
    <property type="match status" value="1"/>
</dbReference>
<reference evidence="1" key="1">
    <citation type="submission" date="2020-05" db="EMBL/GenBank/DDBJ databases">
        <authorList>
            <person name="Chiriac C."/>
            <person name="Salcher M."/>
            <person name="Ghai R."/>
            <person name="Kavagutti S V."/>
        </authorList>
    </citation>
    <scope>NUCLEOTIDE SEQUENCE</scope>
</reference>
<gene>
    <name evidence="1" type="ORF">UFOPK1795_00887</name>
    <name evidence="2" type="ORF">UFOPK2816_00684</name>
</gene>
<accession>A0A6J6GAT6</accession>
<sequence length="232" mass="26998">MTKANTGIWEFTIKHFTIYRMNTYLRSSLGNHERAVALYRWNSELASAYWEAIAYIEVALRNLLDRKMTQRQISLGRSTHWIFDDNYEMGRSNDPNIVSKQPFKEIADAMRRVRKNGKPLTPDQIISELSFGFWHQLVSKKQLFLWPELASGFVNAPSRRQSYISNLTLEIRDLRNRIGHHHRLGFDSIESGFQIINQLAGSIDEELAAWIESGSRVNQLIENHPMKSHLLP</sequence>
<dbReference type="InterPro" id="IPR011664">
    <property type="entry name" value="Abi_system_AbiD/AbiF-like"/>
</dbReference>
<dbReference type="EMBL" id="CAEZZB010000076">
    <property type="protein sequence ID" value="CAB4747928.1"/>
    <property type="molecule type" value="Genomic_DNA"/>
</dbReference>
<organism evidence="1">
    <name type="scientific">freshwater metagenome</name>
    <dbReference type="NCBI Taxonomy" id="449393"/>
    <lineage>
        <taxon>unclassified sequences</taxon>
        <taxon>metagenomes</taxon>
        <taxon>ecological metagenomes</taxon>
    </lineage>
</organism>
<name>A0A6J6GAT6_9ZZZZ</name>
<dbReference type="EMBL" id="CAEZUG010000052">
    <property type="protein sequence ID" value="CAB4596255.1"/>
    <property type="molecule type" value="Genomic_DNA"/>
</dbReference>